<dbReference type="InterPro" id="IPR029017">
    <property type="entry name" value="Enolase-like_N"/>
</dbReference>
<dbReference type="InterPro" id="IPR013342">
    <property type="entry name" value="Mandelate_racemase_C"/>
</dbReference>
<reference evidence="3 4" key="1">
    <citation type="submission" date="2023-02" db="EMBL/GenBank/DDBJ databases">
        <title>Devosia chondri sp. nov., isolated from the phycosphere of marine algae.</title>
        <authorList>
            <person name="Kim J.M."/>
            <person name="Lee J.K."/>
            <person name="Choi B.J."/>
            <person name="Bayburt H."/>
            <person name="Jeon C.O."/>
        </authorList>
    </citation>
    <scope>NUCLEOTIDE SEQUENCE [LARGE SCALE GENOMIC DNA]</scope>
    <source>
        <strain evidence="3 4">G2-5</strain>
    </source>
</reference>
<dbReference type="Gene3D" id="3.20.20.120">
    <property type="entry name" value="Enolase-like C-terminal domain"/>
    <property type="match status" value="1"/>
</dbReference>
<dbReference type="Gene3D" id="3.30.390.10">
    <property type="entry name" value="Enolase-like, N-terminal domain"/>
    <property type="match status" value="1"/>
</dbReference>
<dbReference type="Pfam" id="PF02746">
    <property type="entry name" value="MR_MLE_N"/>
    <property type="match status" value="1"/>
</dbReference>
<name>A0ABY7YVI2_9HYPH</name>
<gene>
    <name evidence="3" type="ORF">PSQ90_13365</name>
</gene>
<evidence type="ECO:0000256" key="1">
    <source>
        <dbReference type="ARBA" id="ARBA00023239"/>
    </source>
</evidence>
<dbReference type="SUPFAM" id="SSF54826">
    <property type="entry name" value="Enolase N-terminal domain-like"/>
    <property type="match status" value="1"/>
</dbReference>
<dbReference type="SFLD" id="SFLDS00001">
    <property type="entry name" value="Enolase"/>
    <property type="match status" value="1"/>
</dbReference>
<dbReference type="CDD" id="cd03316">
    <property type="entry name" value="MR_like"/>
    <property type="match status" value="1"/>
</dbReference>
<keyword evidence="4" id="KW-1185">Reference proteome</keyword>
<keyword evidence="1" id="KW-0456">Lyase</keyword>
<evidence type="ECO:0000259" key="2">
    <source>
        <dbReference type="SMART" id="SM00922"/>
    </source>
</evidence>
<dbReference type="InterPro" id="IPR036849">
    <property type="entry name" value="Enolase-like_C_sf"/>
</dbReference>
<dbReference type="SFLD" id="SFLDG00179">
    <property type="entry name" value="mandelate_racemase"/>
    <property type="match status" value="1"/>
</dbReference>
<dbReference type="InterPro" id="IPR034593">
    <property type="entry name" value="DgoD-like"/>
</dbReference>
<proteinExistence type="predicted"/>
<dbReference type="PANTHER" id="PTHR48080">
    <property type="entry name" value="D-GALACTONATE DEHYDRATASE-RELATED"/>
    <property type="match status" value="1"/>
</dbReference>
<evidence type="ECO:0000313" key="4">
    <source>
        <dbReference type="Proteomes" id="UP001222118"/>
    </source>
</evidence>
<dbReference type="Pfam" id="PF13378">
    <property type="entry name" value="MR_MLE_C"/>
    <property type="match status" value="1"/>
</dbReference>
<dbReference type="RefSeq" id="WP_282210788.1">
    <property type="nucleotide sequence ID" value="NZ_CP118247.1"/>
</dbReference>
<dbReference type="SUPFAM" id="SSF51604">
    <property type="entry name" value="Enolase C-terminal domain-like"/>
    <property type="match status" value="1"/>
</dbReference>
<dbReference type="EMBL" id="CP118247">
    <property type="protein sequence ID" value="WDR05269.1"/>
    <property type="molecule type" value="Genomic_DNA"/>
</dbReference>
<organism evidence="3 4">
    <name type="scientific">Devosia rhodophyticola</name>
    <dbReference type="NCBI Taxonomy" id="3026423"/>
    <lineage>
        <taxon>Bacteria</taxon>
        <taxon>Pseudomonadati</taxon>
        <taxon>Pseudomonadota</taxon>
        <taxon>Alphaproteobacteria</taxon>
        <taxon>Hyphomicrobiales</taxon>
        <taxon>Devosiaceae</taxon>
        <taxon>Devosia</taxon>
    </lineage>
</organism>
<accession>A0ABY7YVI2</accession>
<dbReference type="SMART" id="SM00922">
    <property type="entry name" value="MR_MLE"/>
    <property type="match status" value="1"/>
</dbReference>
<dbReference type="InterPro" id="IPR013341">
    <property type="entry name" value="Mandelate_racemase_N_dom"/>
</dbReference>
<dbReference type="PANTHER" id="PTHR48080:SF2">
    <property type="entry name" value="D-GALACTONATE DEHYDRATASE"/>
    <property type="match status" value="1"/>
</dbReference>
<sequence>MTRFARVETFVFRYPIETPVRTALGVMYDRPMVLVAVTDRNGMTGFGEIWCNYSAVSPEYRARIVDQILAPLLLASKLETPAEISEFLRQKTHLMALQSGEQGPFSAAIAGLDIALNDLTARQADMPLCAMLGEFREHVPIYASGINPERPEEVVSAFARLGYGAFKVKVGFGQELDLRNLSAVRALGDDFVLAIDANQNWDLPTATSMMNLTAEFDLAWVEEPMAADRPTGDWDALAAATNQKLAAGENLTSWELLEAAIAKGILSIIQPDAAKWGGISGCLAVARSAQQHGRQYYPHYLGGGIGLIASAHLLAAAGGDGLLEVDANPNPLRSAFADQFLQEPHRGMQLTNRPGLGFEPDLEPFSSYSTHYRSVELN</sequence>
<feature type="domain" description="Mandelate racemase/muconate lactonizing enzyme C-terminal" evidence="2">
    <location>
        <begin position="148"/>
        <end position="244"/>
    </location>
</feature>
<dbReference type="Proteomes" id="UP001222118">
    <property type="component" value="Chromosome"/>
</dbReference>
<protein>
    <submittedName>
        <fullName evidence="3">Mandelate racemase/muconate lactonizing enzyme family protein</fullName>
    </submittedName>
</protein>
<dbReference type="InterPro" id="IPR029065">
    <property type="entry name" value="Enolase_C-like"/>
</dbReference>
<evidence type="ECO:0000313" key="3">
    <source>
        <dbReference type="EMBL" id="WDR05269.1"/>
    </source>
</evidence>